<evidence type="ECO:0000313" key="1">
    <source>
        <dbReference type="EMBL" id="GFS74546.1"/>
    </source>
</evidence>
<protein>
    <submittedName>
        <fullName evidence="1">Uncharacterized protein</fullName>
    </submittedName>
</protein>
<name>A0A8X6MRS2_NEPPI</name>
<proteinExistence type="predicted"/>
<evidence type="ECO:0000313" key="2">
    <source>
        <dbReference type="Proteomes" id="UP000887013"/>
    </source>
</evidence>
<accession>A0A8X6MRS2</accession>
<sequence length="257" mass="28744">MGLRISHSAVTATICDDIFDNSSSDFQLGDGLALEGKKGGQEDSGRDLVLSYDHLSDFDPQVDWRWRNLDFGSKTPRVIMIGEEGDYDQGSGYYQGEGGVMKSEIELLPGEGRKFTGLGQRERNDFSVRSDVTRDLSHPLNLKVSESELAFTKPPRDFRGWLGKEFGPKPIDRWTCSFSSHGRPARQRNGGDEEARIGGFLLAIDYGMEPDNIKSIAQDEWFIGGTDLVPYDSAGVSLALTDREDMKRNQRIDYFRG</sequence>
<comment type="caution">
    <text evidence="1">The sequence shown here is derived from an EMBL/GenBank/DDBJ whole genome shotgun (WGS) entry which is preliminary data.</text>
</comment>
<keyword evidence="2" id="KW-1185">Reference proteome</keyword>
<reference evidence="1" key="1">
    <citation type="submission" date="2020-08" db="EMBL/GenBank/DDBJ databases">
        <title>Multicomponent nature underlies the extraordinary mechanical properties of spider dragline silk.</title>
        <authorList>
            <person name="Kono N."/>
            <person name="Nakamura H."/>
            <person name="Mori M."/>
            <person name="Yoshida Y."/>
            <person name="Ohtoshi R."/>
            <person name="Malay A.D."/>
            <person name="Moran D.A.P."/>
            <person name="Tomita M."/>
            <person name="Numata K."/>
            <person name="Arakawa K."/>
        </authorList>
    </citation>
    <scope>NUCLEOTIDE SEQUENCE</scope>
</reference>
<dbReference type="AlphaFoldDB" id="A0A8X6MRS2"/>
<dbReference type="EMBL" id="BMAW01096402">
    <property type="protein sequence ID" value="GFS74546.1"/>
    <property type="molecule type" value="Genomic_DNA"/>
</dbReference>
<dbReference type="Proteomes" id="UP000887013">
    <property type="component" value="Unassembled WGS sequence"/>
</dbReference>
<gene>
    <name evidence="1" type="ORF">NPIL_118071</name>
</gene>
<organism evidence="1 2">
    <name type="scientific">Nephila pilipes</name>
    <name type="common">Giant wood spider</name>
    <name type="synonym">Nephila maculata</name>
    <dbReference type="NCBI Taxonomy" id="299642"/>
    <lineage>
        <taxon>Eukaryota</taxon>
        <taxon>Metazoa</taxon>
        <taxon>Ecdysozoa</taxon>
        <taxon>Arthropoda</taxon>
        <taxon>Chelicerata</taxon>
        <taxon>Arachnida</taxon>
        <taxon>Araneae</taxon>
        <taxon>Araneomorphae</taxon>
        <taxon>Entelegynae</taxon>
        <taxon>Araneoidea</taxon>
        <taxon>Nephilidae</taxon>
        <taxon>Nephila</taxon>
    </lineage>
</organism>